<keyword evidence="5" id="KW-1185">Reference proteome</keyword>
<keyword evidence="1" id="KW-0378">Hydrolase</keyword>
<dbReference type="AlphaFoldDB" id="A0AAW0GS66"/>
<protein>
    <recommendedName>
        <fullName evidence="3">AB hydrolase-1 domain-containing protein</fullName>
    </recommendedName>
</protein>
<dbReference type="InterPro" id="IPR029058">
    <property type="entry name" value="AB_hydrolase_fold"/>
</dbReference>
<accession>A0AAW0GS66</accession>
<dbReference type="InterPro" id="IPR000639">
    <property type="entry name" value="Epox_hydrolase-like"/>
</dbReference>
<evidence type="ECO:0000313" key="4">
    <source>
        <dbReference type="EMBL" id="KAK7696433.1"/>
    </source>
</evidence>
<dbReference type="InterPro" id="IPR000073">
    <property type="entry name" value="AB_hydrolase_1"/>
</dbReference>
<evidence type="ECO:0000313" key="5">
    <source>
        <dbReference type="Proteomes" id="UP001385951"/>
    </source>
</evidence>
<dbReference type="Proteomes" id="UP001385951">
    <property type="component" value="Unassembled WGS sequence"/>
</dbReference>
<proteinExistence type="inferred from homology"/>
<dbReference type="Gene3D" id="3.40.50.1820">
    <property type="entry name" value="alpha/beta hydrolase"/>
    <property type="match status" value="1"/>
</dbReference>
<sequence>MLRRDAYKDTTTSRGYKYHYYFSPARDSKATLLFCHGFPSTSQDWHRIVPHFEQQGYGIIAPDMLGYGGTDKPTDPAAYKGTLLAKDVVEVFTAENIDKVIAVGHDWGASIVSRLANVAPERILAYAFLAVAYVTPNPDFNMENALKLTKSLVGYELFGYWMYFAQDEAAQEIENNWDTFFGLIWPHDPAIWRTHVAPLGSAKTSILSGEKFPLPSYLSEDDKKHMSDALRKGGLAAPTCYYKVQVRGDRVEDDRTIPEERCLPPASSPIFFGAALKDYICLAPMQKRVFADPRFKDHQITIRDFDADHWLILSHADEINRELDRWLQSIVPEIHNANL</sequence>
<dbReference type="GO" id="GO:0016787">
    <property type="term" value="F:hydrolase activity"/>
    <property type="evidence" value="ECO:0007669"/>
    <property type="project" value="UniProtKB-KW"/>
</dbReference>
<organism evidence="4 5">
    <name type="scientific">Cerrena zonata</name>
    <dbReference type="NCBI Taxonomy" id="2478898"/>
    <lineage>
        <taxon>Eukaryota</taxon>
        <taxon>Fungi</taxon>
        <taxon>Dikarya</taxon>
        <taxon>Basidiomycota</taxon>
        <taxon>Agaricomycotina</taxon>
        <taxon>Agaricomycetes</taxon>
        <taxon>Polyporales</taxon>
        <taxon>Cerrenaceae</taxon>
        <taxon>Cerrena</taxon>
    </lineage>
</organism>
<dbReference type="Pfam" id="PF00561">
    <property type="entry name" value="Abhydrolase_1"/>
    <property type="match status" value="1"/>
</dbReference>
<evidence type="ECO:0000259" key="3">
    <source>
        <dbReference type="Pfam" id="PF00561"/>
    </source>
</evidence>
<dbReference type="EMBL" id="JASBNA010000001">
    <property type="protein sequence ID" value="KAK7696433.1"/>
    <property type="molecule type" value="Genomic_DNA"/>
</dbReference>
<dbReference type="PRINTS" id="PR00412">
    <property type="entry name" value="EPOXHYDRLASE"/>
</dbReference>
<comment type="similarity">
    <text evidence="2">Belongs to the AB hydrolase superfamily. Epoxide hydrolase family.</text>
</comment>
<dbReference type="PANTHER" id="PTHR43329">
    <property type="entry name" value="EPOXIDE HYDROLASE"/>
    <property type="match status" value="1"/>
</dbReference>
<dbReference type="SUPFAM" id="SSF53474">
    <property type="entry name" value="alpha/beta-Hydrolases"/>
    <property type="match status" value="1"/>
</dbReference>
<gene>
    <name evidence="4" type="ORF">QCA50_001090</name>
</gene>
<feature type="domain" description="AB hydrolase-1" evidence="3">
    <location>
        <begin position="31"/>
        <end position="144"/>
    </location>
</feature>
<evidence type="ECO:0000256" key="1">
    <source>
        <dbReference type="ARBA" id="ARBA00022801"/>
    </source>
</evidence>
<name>A0AAW0GS66_9APHY</name>
<reference evidence="4 5" key="1">
    <citation type="submission" date="2022-09" db="EMBL/GenBank/DDBJ databases">
        <authorList>
            <person name="Palmer J.M."/>
        </authorList>
    </citation>
    <scope>NUCLEOTIDE SEQUENCE [LARGE SCALE GENOMIC DNA]</scope>
    <source>
        <strain evidence="4 5">DSM 7382</strain>
    </source>
</reference>
<comment type="caution">
    <text evidence="4">The sequence shown here is derived from an EMBL/GenBank/DDBJ whole genome shotgun (WGS) entry which is preliminary data.</text>
</comment>
<evidence type="ECO:0000256" key="2">
    <source>
        <dbReference type="ARBA" id="ARBA00038334"/>
    </source>
</evidence>